<dbReference type="Proteomes" id="UP000016935">
    <property type="component" value="Unassembled WGS sequence"/>
</dbReference>
<feature type="compositionally biased region" description="Acidic residues" evidence="2">
    <location>
        <begin position="2403"/>
        <end position="2414"/>
    </location>
</feature>
<dbReference type="PANTHER" id="PTHR23159">
    <property type="entry name" value="CENTROSOMAL PROTEIN 2"/>
    <property type="match status" value="1"/>
</dbReference>
<feature type="compositionally biased region" description="Low complexity" evidence="2">
    <location>
        <begin position="2381"/>
        <end position="2392"/>
    </location>
</feature>
<feature type="compositionally biased region" description="Basic and acidic residues" evidence="2">
    <location>
        <begin position="1"/>
        <end position="16"/>
    </location>
</feature>
<feature type="region of interest" description="Disordered" evidence="2">
    <location>
        <begin position="2305"/>
        <end position="2453"/>
    </location>
</feature>
<feature type="region of interest" description="Disordered" evidence="2">
    <location>
        <begin position="343"/>
        <end position="380"/>
    </location>
</feature>
<feature type="region of interest" description="Disordered" evidence="2">
    <location>
        <begin position="1"/>
        <end position="196"/>
    </location>
</feature>
<feature type="coiled-coil region" evidence="1">
    <location>
        <begin position="1606"/>
        <end position="1644"/>
    </location>
</feature>
<dbReference type="InterPro" id="IPR018247">
    <property type="entry name" value="EF_Hand_1_Ca_BS"/>
</dbReference>
<dbReference type="PROSITE" id="PS00018">
    <property type="entry name" value="EF_HAND_1"/>
    <property type="match status" value="1"/>
</dbReference>
<organism evidence="3 4">
    <name type="scientific">Exserohilum turcicum (strain 28A)</name>
    <name type="common">Northern leaf blight fungus</name>
    <name type="synonym">Setosphaeria turcica</name>
    <dbReference type="NCBI Taxonomy" id="671987"/>
    <lineage>
        <taxon>Eukaryota</taxon>
        <taxon>Fungi</taxon>
        <taxon>Dikarya</taxon>
        <taxon>Ascomycota</taxon>
        <taxon>Pezizomycotina</taxon>
        <taxon>Dothideomycetes</taxon>
        <taxon>Pleosporomycetidae</taxon>
        <taxon>Pleosporales</taxon>
        <taxon>Pleosporineae</taxon>
        <taxon>Pleosporaceae</taxon>
        <taxon>Exserohilum</taxon>
    </lineage>
</organism>
<evidence type="ECO:0000313" key="4">
    <source>
        <dbReference type="Proteomes" id="UP000016935"/>
    </source>
</evidence>
<dbReference type="OrthoDB" id="5423371at2759"/>
<feature type="compositionally biased region" description="Basic and acidic residues" evidence="2">
    <location>
        <begin position="2393"/>
        <end position="2402"/>
    </location>
</feature>
<feature type="compositionally biased region" description="Low complexity" evidence="2">
    <location>
        <begin position="220"/>
        <end position="245"/>
    </location>
</feature>
<feature type="compositionally biased region" description="Basic and acidic residues" evidence="2">
    <location>
        <begin position="116"/>
        <end position="137"/>
    </location>
</feature>
<feature type="region of interest" description="Disordered" evidence="2">
    <location>
        <begin position="2468"/>
        <end position="2490"/>
    </location>
</feature>
<feature type="compositionally biased region" description="Polar residues" evidence="2">
    <location>
        <begin position="358"/>
        <end position="372"/>
    </location>
</feature>
<feature type="region of interest" description="Disordered" evidence="2">
    <location>
        <begin position="2258"/>
        <end position="2280"/>
    </location>
</feature>
<reference evidence="3 4" key="1">
    <citation type="journal article" date="2012" name="PLoS Pathog.">
        <title>Diverse lifestyles and strategies of plant pathogenesis encoded in the genomes of eighteen Dothideomycetes fungi.</title>
        <authorList>
            <person name="Ohm R.A."/>
            <person name="Feau N."/>
            <person name="Henrissat B."/>
            <person name="Schoch C.L."/>
            <person name="Horwitz B.A."/>
            <person name="Barry K.W."/>
            <person name="Condon B.J."/>
            <person name="Copeland A.C."/>
            <person name="Dhillon B."/>
            <person name="Glaser F."/>
            <person name="Hesse C.N."/>
            <person name="Kosti I."/>
            <person name="LaButti K."/>
            <person name="Lindquist E.A."/>
            <person name="Lucas S."/>
            <person name="Salamov A.A."/>
            <person name="Bradshaw R.E."/>
            <person name="Ciuffetti L."/>
            <person name="Hamelin R.C."/>
            <person name="Kema G.H.J."/>
            <person name="Lawrence C."/>
            <person name="Scott J.A."/>
            <person name="Spatafora J.W."/>
            <person name="Turgeon B.G."/>
            <person name="de Wit P.J.G.M."/>
            <person name="Zhong S."/>
            <person name="Goodwin S.B."/>
            <person name="Grigoriev I.V."/>
        </authorList>
    </citation>
    <scope>NUCLEOTIDE SEQUENCE [LARGE SCALE GENOMIC DNA]</scope>
    <source>
        <strain evidence="4">28A</strain>
    </source>
</reference>
<feature type="compositionally biased region" description="Basic and acidic residues" evidence="2">
    <location>
        <begin position="2320"/>
        <end position="2332"/>
    </location>
</feature>
<gene>
    <name evidence="3" type="ORF">SETTUDRAFT_41901</name>
</gene>
<feature type="compositionally biased region" description="Pro residues" evidence="2">
    <location>
        <begin position="246"/>
        <end position="256"/>
    </location>
</feature>
<reference evidence="3 4" key="2">
    <citation type="journal article" date="2013" name="PLoS Genet.">
        <title>Comparative genome structure, secondary metabolite, and effector coding capacity across Cochliobolus pathogens.</title>
        <authorList>
            <person name="Condon B.J."/>
            <person name="Leng Y."/>
            <person name="Wu D."/>
            <person name="Bushley K.E."/>
            <person name="Ohm R.A."/>
            <person name="Otillar R."/>
            <person name="Martin J."/>
            <person name="Schackwitz W."/>
            <person name="Grimwood J."/>
            <person name="MohdZainudin N."/>
            <person name="Xue C."/>
            <person name="Wang R."/>
            <person name="Manning V.A."/>
            <person name="Dhillon B."/>
            <person name="Tu Z.J."/>
            <person name="Steffenson B.J."/>
            <person name="Salamov A."/>
            <person name="Sun H."/>
            <person name="Lowry S."/>
            <person name="LaButti K."/>
            <person name="Han J."/>
            <person name="Copeland A."/>
            <person name="Lindquist E."/>
            <person name="Barry K."/>
            <person name="Schmutz J."/>
            <person name="Baker S.E."/>
            <person name="Ciuffetti L.M."/>
            <person name="Grigoriev I.V."/>
            <person name="Zhong S."/>
            <person name="Turgeon B.G."/>
        </authorList>
    </citation>
    <scope>NUCLEOTIDE SEQUENCE [LARGE SCALE GENOMIC DNA]</scope>
    <source>
        <strain evidence="4">28A</strain>
    </source>
</reference>
<evidence type="ECO:0000313" key="3">
    <source>
        <dbReference type="EMBL" id="EOA84640.1"/>
    </source>
</evidence>
<dbReference type="eggNOG" id="ENOG502S40N">
    <property type="taxonomic scope" value="Eukaryota"/>
</dbReference>
<dbReference type="RefSeq" id="XP_008027069.1">
    <property type="nucleotide sequence ID" value="XM_008028878.1"/>
</dbReference>
<feature type="compositionally biased region" description="Polar residues" evidence="2">
    <location>
        <begin position="2417"/>
        <end position="2444"/>
    </location>
</feature>
<feature type="compositionally biased region" description="Basic and acidic residues" evidence="2">
    <location>
        <begin position="144"/>
        <end position="158"/>
    </location>
</feature>
<keyword evidence="4" id="KW-1185">Reference proteome</keyword>
<feature type="coiled-coil region" evidence="1">
    <location>
        <begin position="2038"/>
        <end position="2137"/>
    </location>
</feature>
<protein>
    <recommendedName>
        <fullName evidence="5">Transport protein USO1</fullName>
    </recommendedName>
</protein>
<evidence type="ECO:0000256" key="1">
    <source>
        <dbReference type="SAM" id="Coils"/>
    </source>
</evidence>
<keyword evidence="1" id="KW-0175">Coiled coil</keyword>
<accession>R0IHL2</accession>
<feature type="compositionally biased region" description="Polar residues" evidence="2">
    <location>
        <begin position="1215"/>
        <end position="1224"/>
    </location>
</feature>
<dbReference type="PANTHER" id="PTHR23159:SF60">
    <property type="entry name" value="SPINDLE ASSEMBLY ABNORMAL PROTEIN 4"/>
    <property type="match status" value="1"/>
</dbReference>
<dbReference type="GeneID" id="19404728"/>
<sequence>MPSSDREPSRDRELVRHSHSFSSDSRAIPMWDSADPERAPPPLPLNPGSPNLTTRPNTSAAIMQAAKALEEKARESLPASSYTTNPMPLKSLSPERSLIKGNQHKRMQSLQPGSVRDLRSYLDNRSPDRSPERDRPTSRGGRPISRDWDKDYFGKDPDLSPTRHLTPSPASRIEIRDTPTLRPTHRPFLGENTPPSATMMALQTMSIPQHMLDPPPANHTSSSARSPSPAAVSTPASAPASTPAPALAPAPAPAPAPVQSQVPSHSFDNIASQLVSINNIVSSLQKDMSQLSRRSKDNATDLISLKEATNLRDEDIRKSLKDLLSTMSQKQEAAVNAHIHADNSRSSSLNLQDPHMTPTKQFTFPRMTSTSPWADERIGSPNPYSVEGAASVAMLEKIIREMVTKDGQERLVANLQKLVDKATGETAKKVAELVEFVKQGSGPAAFQSSPGPGALTRTVSADSKAYASPKAADFVSEEMLKFLRKIKDSVAESGCVTMATKSMVQDLRGEVLGMGREIARKLEEAEQARAVEPESESANEDINAIVQEGLANLKEHMDKVMRERRRQSMSSVVTRTTVDNNEVHDVVKQALAERGLDQPSAQSAVLDKEAIISAVREAYDGVEMNPNHEVHQVGLGREEVLQCLREGLQDFNGSGAVTKEEIEKMLHESLQQIQLPPPVNEVHEIREEILMAVRESLEELKPALAAQPTPAPPAESLSKETLEEIIRQALTEHNATGLEIEIPPESIQDAVKAATESHNESVMERLQSMVEEIQAQFQGYSSTSGKDTDRVLEALQEGLDGLRAEIKGSPDQPREITQDGELIDQFKAELEKLRENVQGYVAEGPRGDQAWSRGDMVTYLKSEFETLNEQLTTSLLPASKTNEEILAALKAGFEEMKSQVALRAENDDDVDSNEDISEAIKHEFDQLKEVVLGDSSSNKNDVLEKLQAGFDGLHTLMAEKQTASTSNEEMLTSLKAEFETLRETLSSSLVKSGGSAEKDEIVDAIRGVVEGMHTSHETTSKENLALIRTELEALKESVSNALVPAGDGDKAEMLVIVKAALEDIKANLKSAGVNEELLEAFRGELDHMRQTNGIMRQHSRADTEEVLEAVKLGLDDLQSHIDKKFNTPERTSPSTEDVIDAMNEGIESLRADVSKIVEKPVDMSVSHEILDTLKEGLAALRADVETLKGMQHETQPEQDAAPAPAGNEVVLADNSEAQQSTSREISGDATQVDAPQQPLTQALDVAKMENLLLQIQDKVQAMDANAQNPAPAAEPAAPAGVAMKEDLGAIEELLKDVQAAVLLMQDRETSPPVLEGIARKEDTDAIETLLANTKAKIEELVLPDPATAVTKENLEDVELVVRTTSEALEALAKKIEEEGATKADVTVVQVLADDIKVALDEMKVAKPEDESNPHATKADIDAVSLLVDDLKVKLDDMKIPDPEELASKAELEQLTGLIHDFRDSHEKMKDTYEADIQKTANNFDERRAEATQIVEDISGVKAALDEMREEIKTNLIEGGPIENLQASFKTMEETIGASNVTADVKELMEILTREFERAHGSIEGLQNDSAEKSALQLEKHDETKESIVASFTESLEVKFNTLMAKYDDAQLLADELAKVMKEKAEEQEKMLESTKTMADELRLTIDTLGATIAGMNDRFEGATTQWSTDSTAVLGKVDETLAKFDEQKVVTMEKLEEQKLETIAKLEEHIAKFEELKLEDKGEHSHTRDEIKNIESIFNNLQDNITEYHPKFMVALHEIEALVKAHYEHAQKCKEEADEHARAWNEEAKARSQELQAQFENLPKLLPAPVVPVEPQEKYDDGPVQEKLDKLLAIEPSPSYNDGPVHEKLDKLLAIEPSLNYDDGPVHEKLDKLLAIEAPPSFDDGPVHQKLDKLLAIEAPPSFDDGPVHEKLDKLLAAEPAPSYDDGPVHEKLDKLLSVEPSPAYDDGPVHEKLDKLLAVEPSPSFDDGPVHEKLDKLLGHADEASKALGNTEKLDEIHNQVKITAAELSEFVAKQTQFITDGNDAKEREAEELALLIERRTTQKEQLEIDLESLRAEKATQKEQLLADIQEMKAEKERVIQELKEEKERVMAELQIEKDRTMLELKEEKDALLTAVAALQAERENLANQKVRLTGEVSSLNTALEIRREELHIMDSKADALERRILNGIMDHSRALMMKGPSKIKKRVNTDAGTEMPPPSTAANGISLALKPRPAIRRNGQSTNPAQRRILSLSQISGNTPTGAQAYPTSTAAKNANAELKRSHSVKTSNYSRKGSWGTRPSAVVAIKENGALPEVDENEAMAPISHSVIEEDAQSEAGTERHYKLDERSYAESYAEGETPGCDARSSFGGAGSDYTYASGSSYMTGSDIDQERRTSYGAQSAKSAAQSAARGEEPLHEESEGSEYSDHEDDEHTATINTSKVNASEVNASEINPSEISTATADSDVDLPTQSEIVRAIDAVREEMKENYSPPSDSGVGTDLPTAALGSELERDADYFRRAAEDEASVVE</sequence>
<proteinExistence type="predicted"/>
<name>R0IHL2_EXST2</name>
<dbReference type="HOGENOM" id="CLU_000589_0_0_1"/>
<dbReference type="EMBL" id="KB908703">
    <property type="protein sequence ID" value="EOA84640.1"/>
    <property type="molecule type" value="Genomic_DNA"/>
</dbReference>
<dbReference type="STRING" id="671987.R0IHL2"/>
<feature type="region of interest" description="Disordered" evidence="2">
    <location>
        <begin position="209"/>
        <end position="263"/>
    </location>
</feature>
<feature type="compositionally biased region" description="Polar residues" evidence="2">
    <location>
        <begin position="2358"/>
        <end position="2367"/>
    </location>
</feature>
<feature type="coiled-coil region" evidence="1">
    <location>
        <begin position="816"/>
        <end position="843"/>
    </location>
</feature>
<evidence type="ECO:0008006" key="5">
    <source>
        <dbReference type="Google" id="ProtNLM"/>
    </source>
</evidence>
<feature type="region of interest" description="Disordered" evidence="2">
    <location>
        <begin position="1215"/>
        <end position="1235"/>
    </location>
</feature>
<evidence type="ECO:0000256" key="2">
    <source>
        <dbReference type="SAM" id="MobiDB-lite"/>
    </source>
</evidence>